<dbReference type="InterPro" id="IPR015943">
    <property type="entry name" value="WD40/YVTN_repeat-like_dom_sf"/>
</dbReference>
<organism evidence="2 3">
    <name type="scientific">Heterorhabditis bacteriophora</name>
    <name type="common">Entomopathogenic nematode worm</name>
    <dbReference type="NCBI Taxonomy" id="37862"/>
    <lineage>
        <taxon>Eukaryota</taxon>
        <taxon>Metazoa</taxon>
        <taxon>Ecdysozoa</taxon>
        <taxon>Nematoda</taxon>
        <taxon>Chromadorea</taxon>
        <taxon>Rhabditida</taxon>
        <taxon>Rhabditina</taxon>
        <taxon>Rhabditomorpha</taxon>
        <taxon>Strongyloidea</taxon>
        <taxon>Heterorhabditidae</taxon>
        <taxon>Heterorhabditis</taxon>
    </lineage>
</organism>
<keyword evidence="2" id="KW-1185">Reference proteome</keyword>
<proteinExistence type="predicted"/>
<protein>
    <submittedName>
        <fullName evidence="3">WD_REPEATS_REGION domain-containing protein</fullName>
    </submittedName>
</protein>
<feature type="transmembrane region" description="Helical" evidence="1">
    <location>
        <begin position="88"/>
        <end position="108"/>
    </location>
</feature>
<name>A0A1I7XCS1_HETBA</name>
<dbReference type="AlphaFoldDB" id="A0A1I7XCS1"/>
<evidence type="ECO:0000313" key="3">
    <source>
        <dbReference type="WBParaSite" id="Hba_15325"/>
    </source>
</evidence>
<keyword evidence="1" id="KW-0472">Membrane</keyword>
<accession>A0A1I7XCS1</accession>
<dbReference type="WBParaSite" id="Hba_15325">
    <property type="protein sequence ID" value="Hba_15325"/>
    <property type="gene ID" value="Hba_15325"/>
</dbReference>
<dbReference type="InterPro" id="IPR036322">
    <property type="entry name" value="WD40_repeat_dom_sf"/>
</dbReference>
<reference evidence="3" key="1">
    <citation type="submission" date="2016-11" db="UniProtKB">
        <authorList>
            <consortium name="WormBaseParasite"/>
        </authorList>
    </citation>
    <scope>IDENTIFICATION</scope>
</reference>
<dbReference type="Proteomes" id="UP000095283">
    <property type="component" value="Unplaced"/>
</dbReference>
<dbReference type="SUPFAM" id="SSF50978">
    <property type="entry name" value="WD40 repeat-like"/>
    <property type="match status" value="1"/>
</dbReference>
<dbReference type="Gene3D" id="2.130.10.10">
    <property type="entry name" value="YVTN repeat-like/Quinoprotein amine dehydrogenase"/>
    <property type="match status" value="1"/>
</dbReference>
<feature type="transmembrane region" description="Helical" evidence="1">
    <location>
        <begin position="385"/>
        <end position="406"/>
    </location>
</feature>
<evidence type="ECO:0000313" key="2">
    <source>
        <dbReference type="Proteomes" id="UP000095283"/>
    </source>
</evidence>
<keyword evidence="1" id="KW-0812">Transmembrane</keyword>
<evidence type="ECO:0000256" key="1">
    <source>
        <dbReference type="SAM" id="Phobius"/>
    </source>
</evidence>
<feature type="transmembrane region" description="Helical" evidence="1">
    <location>
        <begin position="162"/>
        <end position="188"/>
    </location>
</feature>
<feature type="transmembrane region" description="Helical" evidence="1">
    <location>
        <begin position="36"/>
        <end position="56"/>
    </location>
</feature>
<keyword evidence="1" id="KW-1133">Transmembrane helix</keyword>
<sequence>MPKDLKNETIPLHGTNTSRSHQSVNAFVSFGDFGSIFLQSLVAVVSIGFVLYLCFVHLASARVISNCLSFCSSPCLLFLISFTSQGFLIVWVLLLCLVSSTTLVYFIFIGSIYSFCALVDQQCFDFKVLIPAIVSKISNNKLDMVFCAEKKELLCSQGNNQIWAFIASFVCCLASFGGALVMQNFIVFRLGKGHSPLRSNKEKKHHYEMKESVYSFTGHMEHGFESLARNFFKHSWDETSLTFPEPPTSVIWNPQADFTYVGDIKGTMQSVHMLGPALVPCASQAIVPSRITDIAVNPSGNLFASSSSNESYVILGNCHSNDGSIATTAQLPSTSHPLCVSFMEDHRSRQSLILIGSRRGIRIVDSESGALFREMTSKGMYHNYIILYLCLILVFTGGATSSLHTWSGCMIASGNLKGGISLWDARTQEPISHFSAKKESQHEINLHNCKILFHFTSYLLFPFPADSKLINISTTVNIRHLVSHPFLGTKGNRNISVEF</sequence>